<protein>
    <submittedName>
        <fullName evidence="1">Uncharacterized protein</fullName>
    </submittedName>
</protein>
<comment type="caution">
    <text evidence="1">The sequence shown here is derived from an EMBL/GenBank/DDBJ whole genome shotgun (WGS) entry which is preliminary data.</text>
</comment>
<name>A0AAV8Q382_ENSVE</name>
<dbReference type="EMBL" id="JAQQAF010000008">
    <property type="protein sequence ID" value="KAJ8467573.1"/>
    <property type="molecule type" value="Genomic_DNA"/>
</dbReference>
<accession>A0AAV8Q382</accession>
<reference evidence="1 2" key="1">
    <citation type="submission" date="2022-12" db="EMBL/GenBank/DDBJ databases">
        <title>Chromosome-scale assembly of the Ensete ventricosum genome.</title>
        <authorList>
            <person name="Dussert Y."/>
            <person name="Stocks J."/>
            <person name="Wendawek A."/>
            <person name="Woldeyes F."/>
            <person name="Nichols R.A."/>
            <person name="Borrell J.S."/>
        </authorList>
    </citation>
    <scope>NUCLEOTIDE SEQUENCE [LARGE SCALE GENOMIC DNA]</scope>
    <source>
        <strain evidence="2">cv. Maze</strain>
        <tissue evidence="1">Seeds</tissue>
    </source>
</reference>
<sequence length="88" mass="9933">MTLCRSRKSILFDSPIIVHRDEGADVTSPFRSSSSPVGCGCRWGVIHHEDDGSEERKRYLWVEAGKPCSLRHDSSLIKWGMVGRIHIP</sequence>
<organism evidence="1 2">
    <name type="scientific">Ensete ventricosum</name>
    <name type="common">Abyssinian banana</name>
    <name type="synonym">Musa ensete</name>
    <dbReference type="NCBI Taxonomy" id="4639"/>
    <lineage>
        <taxon>Eukaryota</taxon>
        <taxon>Viridiplantae</taxon>
        <taxon>Streptophyta</taxon>
        <taxon>Embryophyta</taxon>
        <taxon>Tracheophyta</taxon>
        <taxon>Spermatophyta</taxon>
        <taxon>Magnoliopsida</taxon>
        <taxon>Liliopsida</taxon>
        <taxon>Zingiberales</taxon>
        <taxon>Musaceae</taxon>
        <taxon>Ensete</taxon>
    </lineage>
</organism>
<dbReference type="AlphaFoldDB" id="A0AAV8Q382"/>
<proteinExistence type="predicted"/>
<dbReference type="Proteomes" id="UP001222027">
    <property type="component" value="Unassembled WGS sequence"/>
</dbReference>
<keyword evidence="2" id="KW-1185">Reference proteome</keyword>
<gene>
    <name evidence="1" type="ORF">OPV22_030125</name>
</gene>
<evidence type="ECO:0000313" key="1">
    <source>
        <dbReference type="EMBL" id="KAJ8467573.1"/>
    </source>
</evidence>
<evidence type="ECO:0000313" key="2">
    <source>
        <dbReference type="Proteomes" id="UP001222027"/>
    </source>
</evidence>